<dbReference type="AlphaFoldDB" id="A0A845A4Q7"/>
<name>A0A845A4Q7_9SPHN</name>
<dbReference type="RefSeq" id="WP_160737919.1">
    <property type="nucleotide sequence ID" value="NZ_WTYQ01000001.1"/>
</dbReference>
<proteinExistence type="predicted"/>
<dbReference type="EMBL" id="WTYQ01000001">
    <property type="protein sequence ID" value="MXP24714.1"/>
    <property type="molecule type" value="Genomic_DNA"/>
</dbReference>
<evidence type="ECO:0000256" key="1">
    <source>
        <dbReference type="SAM" id="Phobius"/>
    </source>
</evidence>
<comment type="caution">
    <text evidence="2">The sequence shown here is derived from an EMBL/GenBank/DDBJ whole genome shotgun (WGS) entry which is preliminary data.</text>
</comment>
<feature type="transmembrane region" description="Helical" evidence="1">
    <location>
        <begin position="35"/>
        <end position="55"/>
    </location>
</feature>
<protein>
    <recommendedName>
        <fullName evidence="4">ZIP family metal transporter</fullName>
    </recommendedName>
</protein>
<keyword evidence="3" id="KW-1185">Reference proteome</keyword>
<gene>
    <name evidence="2" type="ORF">GRI39_01465</name>
</gene>
<keyword evidence="1" id="KW-1133">Transmembrane helix</keyword>
<evidence type="ECO:0008006" key="4">
    <source>
        <dbReference type="Google" id="ProtNLM"/>
    </source>
</evidence>
<keyword evidence="1" id="KW-0472">Membrane</keyword>
<reference evidence="2 3" key="1">
    <citation type="submission" date="2019-12" db="EMBL/GenBank/DDBJ databases">
        <title>Genomic-based taxomic classification of the family Erythrobacteraceae.</title>
        <authorList>
            <person name="Xu L."/>
        </authorList>
    </citation>
    <scope>NUCLEOTIDE SEQUENCE [LARGE SCALE GENOMIC DNA]</scope>
    <source>
        <strain evidence="2 3">DSM 18604</strain>
    </source>
</reference>
<sequence>MQASRKAHRWLLANAVAPLAGVAFGQAIRVDVGEFALLLAVFAGGFLYIGASELLPRSNAAAGGWRAALSSLIGLVVMGGIVHLAH</sequence>
<feature type="transmembrane region" description="Helical" evidence="1">
    <location>
        <begin position="67"/>
        <end position="85"/>
    </location>
</feature>
<evidence type="ECO:0000313" key="2">
    <source>
        <dbReference type="EMBL" id="MXP24714.1"/>
    </source>
</evidence>
<dbReference type="OrthoDB" id="120163at2"/>
<evidence type="ECO:0000313" key="3">
    <source>
        <dbReference type="Proteomes" id="UP000460561"/>
    </source>
</evidence>
<accession>A0A845A4Q7</accession>
<keyword evidence="1" id="KW-0812">Transmembrane</keyword>
<dbReference type="Proteomes" id="UP000460561">
    <property type="component" value="Unassembled WGS sequence"/>
</dbReference>
<organism evidence="2 3">
    <name type="scientific">Altericroceibacterium indicum</name>
    <dbReference type="NCBI Taxonomy" id="374177"/>
    <lineage>
        <taxon>Bacteria</taxon>
        <taxon>Pseudomonadati</taxon>
        <taxon>Pseudomonadota</taxon>
        <taxon>Alphaproteobacteria</taxon>
        <taxon>Sphingomonadales</taxon>
        <taxon>Erythrobacteraceae</taxon>
        <taxon>Altericroceibacterium</taxon>
    </lineage>
</organism>